<evidence type="ECO:0000256" key="4">
    <source>
        <dbReference type="ARBA" id="ARBA00023004"/>
    </source>
</evidence>
<evidence type="ECO:0000313" key="9">
    <source>
        <dbReference type="Proteomes" id="UP000315540"/>
    </source>
</evidence>
<dbReference type="PANTHER" id="PTHR31136">
    <property type="entry name" value="DUF1338 DOMAIN-CONTAINING PROTEIN"/>
    <property type="match status" value="1"/>
</dbReference>
<dbReference type="EMBL" id="VFWZ01000001">
    <property type="protein sequence ID" value="TPN89016.1"/>
    <property type="molecule type" value="Genomic_DNA"/>
</dbReference>
<keyword evidence="2" id="KW-0223">Dioxygenase</keyword>
<comment type="cofactor">
    <cofactor evidence="1">
        <name>Fe(2+)</name>
        <dbReference type="ChEBI" id="CHEBI:29033"/>
    </cofactor>
</comment>
<dbReference type="Pfam" id="PF07063">
    <property type="entry name" value="HGLS"/>
    <property type="match status" value="1"/>
</dbReference>
<dbReference type="OrthoDB" id="506370at2"/>
<gene>
    <name evidence="8" type="ORF">FHK87_02010</name>
</gene>
<evidence type="ECO:0000313" key="8">
    <source>
        <dbReference type="EMBL" id="TPN89016.1"/>
    </source>
</evidence>
<evidence type="ECO:0000256" key="6">
    <source>
        <dbReference type="ARBA" id="ARBA00035023"/>
    </source>
</evidence>
<sequence>MNTNNFFEELWKQYTTKTPSAQKIKTLFETEGNIIYNDHIAIRTFNDKRVNIDILEKPFLAMGYKPMGEYHFETKKLYAKHFEHETDTEAPKIFISELLLEHFSETLQSTVKNILGQVDQEQFEDEDLILKGRVWDSISYETYETLLEESEYAAWMYVNGFCSNHFTVDVNKLKTFDSLNEVNEFLKANGFKMNTSGGEIKGSPEVLLEQSSILADAIEIAFEEKKEKITTCYYEFSYRHPQDDGTLFKGFIADSADKIFESTDMGLQKSS</sequence>
<dbReference type="PANTHER" id="PTHR31136:SF5">
    <property type="entry name" value="2-OXOADIPATE DIOXYGENASE_DECARBOXYLASE, CHLOROPLASTIC"/>
    <property type="match status" value="1"/>
</dbReference>
<dbReference type="RefSeq" id="WP_140589165.1">
    <property type="nucleotide sequence ID" value="NZ_VFWZ01000001.1"/>
</dbReference>
<dbReference type="AlphaFoldDB" id="A0A504JDB8"/>
<keyword evidence="9" id="KW-1185">Reference proteome</keyword>
<evidence type="ECO:0000256" key="5">
    <source>
        <dbReference type="ARBA" id="ARBA00035013"/>
    </source>
</evidence>
<proteinExistence type="inferred from homology"/>
<keyword evidence="3" id="KW-0560">Oxidoreductase</keyword>
<evidence type="ECO:0000256" key="1">
    <source>
        <dbReference type="ARBA" id="ARBA00001954"/>
    </source>
</evidence>
<protein>
    <recommendedName>
        <fullName evidence="6">2-oxoadipate dioxygenase/decarboxylase</fullName>
        <ecNumber evidence="6">1.13.11.93</ecNumber>
    </recommendedName>
    <alternativeName>
        <fullName evidence="7">2-hydroxyglutarate synthase</fullName>
    </alternativeName>
</protein>
<dbReference type="EC" id="1.13.11.93" evidence="6"/>
<reference evidence="8 9" key="1">
    <citation type="submission" date="2019-06" db="EMBL/GenBank/DDBJ databases">
        <authorList>
            <person name="Meng X."/>
        </authorList>
    </citation>
    <scope>NUCLEOTIDE SEQUENCE [LARGE SCALE GENOMIC DNA]</scope>
    <source>
        <strain evidence="8 9">M625</strain>
    </source>
</reference>
<comment type="similarity">
    <text evidence="5">Belongs to the 2-oxoadipate dioxygenase/decarboxylase family.</text>
</comment>
<dbReference type="SMART" id="SM01150">
    <property type="entry name" value="DUF1338"/>
    <property type="match status" value="1"/>
</dbReference>
<dbReference type="GO" id="GO:0051213">
    <property type="term" value="F:dioxygenase activity"/>
    <property type="evidence" value="ECO:0007669"/>
    <property type="project" value="UniProtKB-KW"/>
</dbReference>
<evidence type="ECO:0000256" key="3">
    <source>
        <dbReference type="ARBA" id="ARBA00023002"/>
    </source>
</evidence>
<accession>A0A504JDB8</accession>
<organism evidence="8 9">
    <name type="scientific">Aquimarina algicola</name>
    <dbReference type="NCBI Taxonomy" id="2589995"/>
    <lineage>
        <taxon>Bacteria</taxon>
        <taxon>Pseudomonadati</taxon>
        <taxon>Bacteroidota</taxon>
        <taxon>Flavobacteriia</taxon>
        <taxon>Flavobacteriales</taxon>
        <taxon>Flavobacteriaceae</taxon>
        <taxon>Aquimarina</taxon>
    </lineage>
</organism>
<dbReference type="CDD" id="cd16350">
    <property type="entry name" value="VOC_like"/>
    <property type="match status" value="1"/>
</dbReference>
<dbReference type="Proteomes" id="UP000315540">
    <property type="component" value="Unassembled WGS sequence"/>
</dbReference>
<dbReference type="InterPro" id="IPR009770">
    <property type="entry name" value="HGLS"/>
</dbReference>
<name>A0A504JDB8_9FLAO</name>
<dbReference type="Gene3D" id="3.10.180.50">
    <property type="match status" value="1"/>
</dbReference>
<comment type="caution">
    <text evidence="8">The sequence shown here is derived from an EMBL/GenBank/DDBJ whole genome shotgun (WGS) entry which is preliminary data.</text>
</comment>
<evidence type="ECO:0000256" key="2">
    <source>
        <dbReference type="ARBA" id="ARBA00022964"/>
    </source>
</evidence>
<keyword evidence="4" id="KW-0408">Iron</keyword>
<evidence type="ECO:0000256" key="7">
    <source>
        <dbReference type="ARBA" id="ARBA00035045"/>
    </source>
</evidence>